<dbReference type="InterPro" id="IPR010730">
    <property type="entry name" value="HET"/>
</dbReference>
<dbReference type="Pfam" id="PF26639">
    <property type="entry name" value="Het-6_barrel"/>
    <property type="match status" value="1"/>
</dbReference>
<feature type="domain" description="Heterokaryon incompatibility" evidence="1">
    <location>
        <begin position="27"/>
        <end position="223"/>
    </location>
</feature>
<dbReference type="STRING" id="576137.A0A1L7XVQ6"/>
<evidence type="ECO:0000313" key="3">
    <source>
        <dbReference type="Proteomes" id="UP000184330"/>
    </source>
</evidence>
<name>A0A1L7XVQ6_9HELO</name>
<dbReference type="OrthoDB" id="3553147at2759"/>
<organism evidence="2 3">
    <name type="scientific">Phialocephala subalpina</name>
    <dbReference type="NCBI Taxonomy" id="576137"/>
    <lineage>
        <taxon>Eukaryota</taxon>
        <taxon>Fungi</taxon>
        <taxon>Dikarya</taxon>
        <taxon>Ascomycota</taxon>
        <taxon>Pezizomycotina</taxon>
        <taxon>Leotiomycetes</taxon>
        <taxon>Helotiales</taxon>
        <taxon>Mollisiaceae</taxon>
        <taxon>Phialocephala</taxon>
        <taxon>Phialocephala fortinii species complex</taxon>
    </lineage>
</organism>
<dbReference type="Proteomes" id="UP000184330">
    <property type="component" value="Unassembled WGS sequence"/>
</dbReference>
<evidence type="ECO:0000259" key="1">
    <source>
        <dbReference type="Pfam" id="PF06985"/>
    </source>
</evidence>
<keyword evidence="3" id="KW-1185">Reference proteome</keyword>
<sequence length="641" mass="73588">MTLHPGKGTDPIICHLSTASLDTLPGYHALSYQWSKDKCFADIICGNASLKVTGNLAAALQALRIVESPKVLWVDAVCINQENQIEKSKQISLMRDIYACAKSVFIWLGPSFPGVKTAWKILPYLTFVGVERHPTGKPDTEKMEDILAERMEERPEHGSIIQTGGNLVFMTHDRDPRPLYTTLERHPELDDDAIFKFDDDDAWRAIDTLFGDLYFERSWIIQEVAVAEAAYVVCGPHTMHWDLFRMAYEGRFKLGFQSNNTGLHYSKQTDSRDYIYAALGIVKPQSLCEDIVPDYNKSVEEVFYEAACHIIRQRQDLYLWSNKTLKSRRKKSEMPSWVPEWTMKSCGEAIVFARPEFSTLISPRLVIKDKALFVDGHLLDEIDEVFTIKDNNVFDIVIRLEVWLEKHGKLMFGAYHGDFQETTSQTTPLATDHFREERRRNTSQLFYISRKLPPIFAEVLRGRAVKDNHPLDSRKLNIEALWSTLTALFDRRIKAPQLEWNRLFLAMLYMCPKLASSASDSVQDGLPKGFSSWNRAAVFLEKTNPELWIGIFLGHFERFLKFRDTVIEDRFFVTKKGMFGSAPAETVKKGQVVTVLGGAWVPYLLEKKEDSYKLVSHAYIEGIMDLRKVPTQWEVSRIKIT</sequence>
<protein>
    <recommendedName>
        <fullName evidence="1">Heterokaryon incompatibility domain-containing protein</fullName>
    </recommendedName>
</protein>
<dbReference type="PANTHER" id="PTHR24148">
    <property type="entry name" value="ANKYRIN REPEAT DOMAIN-CONTAINING PROTEIN 39 HOMOLOG-RELATED"/>
    <property type="match status" value="1"/>
</dbReference>
<gene>
    <name evidence="2" type="ORF">PAC_19012</name>
</gene>
<proteinExistence type="predicted"/>
<accession>A0A1L7XVQ6</accession>
<evidence type="ECO:0000313" key="2">
    <source>
        <dbReference type="EMBL" id="CZR69111.1"/>
    </source>
</evidence>
<dbReference type="PANTHER" id="PTHR24148:SF64">
    <property type="entry name" value="HETEROKARYON INCOMPATIBILITY DOMAIN-CONTAINING PROTEIN"/>
    <property type="match status" value="1"/>
</dbReference>
<dbReference type="Pfam" id="PF06985">
    <property type="entry name" value="HET"/>
    <property type="match status" value="1"/>
</dbReference>
<dbReference type="AlphaFoldDB" id="A0A1L7XVQ6"/>
<dbReference type="InterPro" id="IPR052895">
    <property type="entry name" value="HetReg/Transcr_Mod"/>
</dbReference>
<reference evidence="2 3" key="1">
    <citation type="submission" date="2016-03" db="EMBL/GenBank/DDBJ databases">
        <authorList>
            <person name="Ploux O."/>
        </authorList>
    </citation>
    <scope>NUCLEOTIDE SEQUENCE [LARGE SCALE GENOMIC DNA]</scope>
    <source>
        <strain evidence="2 3">UAMH 11012</strain>
    </source>
</reference>
<dbReference type="EMBL" id="FJOG01000065">
    <property type="protein sequence ID" value="CZR69111.1"/>
    <property type="molecule type" value="Genomic_DNA"/>
</dbReference>